<reference evidence="3" key="1">
    <citation type="journal article" date="2012" name="PLoS Genet.">
        <title>The genomes of the fungal plant pathogens Cladosporium fulvum and Dothistroma septosporum reveal adaptation to different hosts and lifestyles but also signatures of common ancestry.</title>
        <authorList>
            <person name="de Wit P.J.G.M."/>
            <person name="van der Burgt A."/>
            <person name="Oekmen B."/>
            <person name="Stergiopoulos I."/>
            <person name="Abd-Elsalam K.A."/>
            <person name="Aerts A.L."/>
            <person name="Bahkali A.H."/>
            <person name="Beenen H.G."/>
            <person name="Chettri P."/>
            <person name="Cox M.P."/>
            <person name="Datema E."/>
            <person name="de Vries R.P."/>
            <person name="Dhillon B."/>
            <person name="Ganley A.R."/>
            <person name="Griffiths S.A."/>
            <person name="Guo Y."/>
            <person name="Hamelin R.C."/>
            <person name="Henrissat B."/>
            <person name="Kabir M.S."/>
            <person name="Jashni M.K."/>
            <person name="Kema G."/>
            <person name="Klaubauf S."/>
            <person name="Lapidus A."/>
            <person name="Levasseur A."/>
            <person name="Lindquist E."/>
            <person name="Mehrabi R."/>
            <person name="Ohm R.A."/>
            <person name="Owen T.J."/>
            <person name="Salamov A."/>
            <person name="Schwelm A."/>
            <person name="Schijlen E."/>
            <person name="Sun H."/>
            <person name="van den Burg H.A."/>
            <person name="van Ham R.C.H.J."/>
            <person name="Zhang S."/>
            <person name="Goodwin S.B."/>
            <person name="Grigoriev I.V."/>
            <person name="Collemare J."/>
            <person name="Bradshaw R.E."/>
        </authorList>
    </citation>
    <scope>NUCLEOTIDE SEQUENCE [LARGE SCALE GENOMIC DNA]</scope>
    <source>
        <strain evidence="3">NZE10 / CBS 128990</strain>
    </source>
</reference>
<evidence type="ECO:0000313" key="3">
    <source>
        <dbReference type="Proteomes" id="UP000016933"/>
    </source>
</evidence>
<dbReference type="AlphaFoldDB" id="N1PQ31"/>
<name>N1PQ31_DOTSN</name>
<feature type="region of interest" description="Disordered" evidence="1">
    <location>
        <begin position="225"/>
        <end position="244"/>
    </location>
</feature>
<protein>
    <submittedName>
        <fullName evidence="2">Uncharacterized protein</fullName>
    </submittedName>
</protein>
<dbReference type="eggNOG" id="ENOG502SZNV">
    <property type="taxonomic scope" value="Eukaryota"/>
</dbReference>
<dbReference type="OMA" id="VHDEDMA"/>
<gene>
    <name evidence="2" type="ORF">DOTSEDRAFT_80191</name>
</gene>
<keyword evidence="3" id="KW-1185">Reference proteome</keyword>
<dbReference type="STRING" id="675120.N1PQ31"/>
<evidence type="ECO:0000256" key="1">
    <source>
        <dbReference type="SAM" id="MobiDB-lite"/>
    </source>
</evidence>
<dbReference type="OrthoDB" id="4187154at2759"/>
<sequence>MASTAVSLGSAELLSSTSGASLKLHSYAHFAPSEEDAELASERLTNAALTSSAENKIWIVKGNEYGLVVKLTFDDEVGQAFQDECMRAAAATLQDIRFWAGSLLQVTAIRQRHDHDGSSLIELRFAYLTGDGNTTQPRVHKLASGVPASDVHVPGGIRTVVCHSVCLDMRIASSIRSGRPISIQNSCDRQSLLTSDTQPMSSFANAEQADEDLLDCLPTGSVASELEQNPQHASGASRRSKTECTRRAPIIDRQSCGMERSYSADDCEQRAARFLPISEFLDLFAAAFQLAICSRARRGSRNITITSVESLRHLSDIMPSFWSLDYLADMSSRALLLPTISHALSNVSVVNPQSHQLRFKLDELLRRNNTKASQVSHEQSKQLNLAQGCLSTCVWSLMQHRLCDRIAIVRFGHERFQGDAEGAPDPEISYDSELDGYEIDSHDSAIKYRQPEPSHQNKPNHNHDTTIIPDLDEAMEPSSACVACIERGNGMVEEEMLSLRGTVDSTTDPKLEMDLDTMLPRSDTMLGTVNVGTQKNSEKDCWQQTDLGEMLPI</sequence>
<proteinExistence type="predicted"/>
<reference evidence="2 3" key="2">
    <citation type="journal article" date="2012" name="PLoS Pathog.">
        <title>Diverse lifestyles and strategies of plant pathogenesis encoded in the genomes of eighteen Dothideomycetes fungi.</title>
        <authorList>
            <person name="Ohm R.A."/>
            <person name="Feau N."/>
            <person name="Henrissat B."/>
            <person name="Schoch C.L."/>
            <person name="Horwitz B.A."/>
            <person name="Barry K.W."/>
            <person name="Condon B.J."/>
            <person name="Copeland A.C."/>
            <person name="Dhillon B."/>
            <person name="Glaser F."/>
            <person name="Hesse C.N."/>
            <person name="Kosti I."/>
            <person name="LaButti K."/>
            <person name="Lindquist E.A."/>
            <person name="Lucas S."/>
            <person name="Salamov A.A."/>
            <person name="Bradshaw R.E."/>
            <person name="Ciuffetti L."/>
            <person name="Hamelin R.C."/>
            <person name="Kema G.H.J."/>
            <person name="Lawrence C."/>
            <person name="Scott J.A."/>
            <person name="Spatafora J.W."/>
            <person name="Turgeon B.G."/>
            <person name="de Wit P.J.G.M."/>
            <person name="Zhong S."/>
            <person name="Goodwin S.B."/>
            <person name="Grigoriev I.V."/>
        </authorList>
    </citation>
    <scope>NUCLEOTIDE SEQUENCE [LARGE SCALE GENOMIC DNA]</scope>
    <source>
        <strain evidence="3">NZE10 / CBS 128990</strain>
    </source>
</reference>
<evidence type="ECO:0000313" key="2">
    <source>
        <dbReference type="EMBL" id="EME44485.1"/>
    </source>
</evidence>
<dbReference type="HOGENOM" id="CLU_492589_0_0_1"/>
<dbReference type="EMBL" id="KB446539">
    <property type="protein sequence ID" value="EME44485.1"/>
    <property type="molecule type" value="Genomic_DNA"/>
</dbReference>
<accession>N1PQ31</accession>
<organism evidence="2 3">
    <name type="scientific">Dothistroma septosporum (strain NZE10 / CBS 128990)</name>
    <name type="common">Red band needle blight fungus</name>
    <name type="synonym">Mycosphaerella pini</name>
    <dbReference type="NCBI Taxonomy" id="675120"/>
    <lineage>
        <taxon>Eukaryota</taxon>
        <taxon>Fungi</taxon>
        <taxon>Dikarya</taxon>
        <taxon>Ascomycota</taxon>
        <taxon>Pezizomycotina</taxon>
        <taxon>Dothideomycetes</taxon>
        <taxon>Dothideomycetidae</taxon>
        <taxon>Mycosphaerellales</taxon>
        <taxon>Mycosphaerellaceae</taxon>
        <taxon>Dothistroma</taxon>
    </lineage>
</organism>
<dbReference type="Proteomes" id="UP000016933">
    <property type="component" value="Unassembled WGS sequence"/>
</dbReference>